<dbReference type="GO" id="GO:0046961">
    <property type="term" value="F:proton-transporting ATPase activity, rotational mechanism"/>
    <property type="evidence" value="ECO:0007669"/>
    <property type="project" value="TreeGrafter"/>
</dbReference>
<keyword evidence="10 15" id="KW-0472">Membrane</keyword>
<protein>
    <recommendedName>
        <fullName evidence="15">ATP synthase subunit b</fullName>
    </recommendedName>
    <alternativeName>
        <fullName evidence="15">ATP synthase F(0) sector subunit b</fullName>
    </alternativeName>
    <alternativeName>
        <fullName evidence="15">ATPase subunit I</fullName>
    </alternativeName>
    <alternativeName>
        <fullName evidence="15">F-type ATPase subunit b</fullName>
        <shortName evidence="15">F-ATPase subunit b</shortName>
    </alternativeName>
</protein>
<evidence type="ECO:0000256" key="2">
    <source>
        <dbReference type="ARBA" id="ARBA00005513"/>
    </source>
</evidence>
<evidence type="ECO:0000256" key="7">
    <source>
        <dbReference type="ARBA" id="ARBA00022781"/>
    </source>
</evidence>
<comment type="subcellular location">
    <subcellularLocation>
        <location evidence="1">Cell inner membrane</location>
        <topology evidence="1">Single-pass membrane protein</topology>
    </subcellularLocation>
    <subcellularLocation>
        <location evidence="15">Cell membrane</location>
        <topology evidence="15">Single-pass membrane protein</topology>
    </subcellularLocation>
</comment>
<evidence type="ECO:0000256" key="6">
    <source>
        <dbReference type="ARBA" id="ARBA00022692"/>
    </source>
</evidence>
<evidence type="ECO:0000256" key="16">
    <source>
        <dbReference type="RuleBase" id="RU003848"/>
    </source>
</evidence>
<evidence type="ECO:0000256" key="10">
    <source>
        <dbReference type="ARBA" id="ARBA00023136"/>
    </source>
</evidence>
<evidence type="ECO:0000256" key="15">
    <source>
        <dbReference type="HAMAP-Rule" id="MF_01398"/>
    </source>
</evidence>
<evidence type="ECO:0000256" key="5">
    <source>
        <dbReference type="ARBA" id="ARBA00022547"/>
    </source>
</evidence>
<gene>
    <name evidence="15" type="primary">atpF</name>
    <name evidence="18" type="ORF">C6569_18535</name>
</gene>
<dbReference type="GO" id="GO:0045259">
    <property type="term" value="C:proton-transporting ATP synthase complex"/>
    <property type="evidence" value="ECO:0007669"/>
    <property type="project" value="UniProtKB-KW"/>
</dbReference>
<comment type="subunit">
    <text evidence="14 15">F-type ATPases have 2 components, F(1) - the catalytic core - and F(0) - the membrane proton channel. F(1) has five subunits: alpha(3), beta(3), gamma(1), delta(1), epsilon(1). F(0) has three main subunits: a(1), b(2) and c(10-14). The alpha and beta chains form an alternating ring which encloses part of the gamma chain. F(1) is attached to F(0) by a central stalk formed by the gamma and epsilon chains, while a peripheral stalk is formed by the delta and b chains.</text>
</comment>
<comment type="function">
    <text evidence="12 15">F(1)F(0) ATP synthase produces ATP from ADP in the presence of a proton or sodium gradient. F-type ATPases consist of two structural domains, F(1) containing the extramembraneous catalytic core and F(0) containing the membrane proton channel, linked together by a central stalk and a peripheral stalk. During catalysis, ATP synthesis in the catalytic domain of F(1) is coupled via a rotary mechanism of the central stalk subunits to proton translocation.</text>
</comment>
<dbReference type="Proteomes" id="UP000237889">
    <property type="component" value="Chromosome"/>
</dbReference>
<dbReference type="HAMAP" id="MF_01398">
    <property type="entry name" value="ATP_synth_b_bprime"/>
    <property type="match status" value="1"/>
</dbReference>
<evidence type="ECO:0000256" key="14">
    <source>
        <dbReference type="ARBA" id="ARBA00025830"/>
    </source>
</evidence>
<keyword evidence="17" id="KW-0175">Coiled coil</keyword>
<proteinExistence type="inferred from homology"/>
<dbReference type="AlphaFoldDB" id="A0A2S0NFD1"/>
<evidence type="ECO:0000256" key="11">
    <source>
        <dbReference type="ARBA" id="ARBA00023310"/>
    </source>
</evidence>
<evidence type="ECO:0000256" key="9">
    <source>
        <dbReference type="ARBA" id="ARBA00023065"/>
    </source>
</evidence>
<dbReference type="Pfam" id="PF00430">
    <property type="entry name" value="ATP-synt_B"/>
    <property type="match status" value="1"/>
</dbReference>
<comment type="similarity">
    <text evidence="2 15 16">Belongs to the ATPase B chain family.</text>
</comment>
<dbReference type="InterPro" id="IPR002146">
    <property type="entry name" value="ATP_synth_b/b'su_bac/chlpt"/>
</dbReference>
<dbReference type="GO" id="GO:0046933">
    <property type="term" value="F:proton-transporting ATP synthase activity, rotational mechanism"/>
    <property type="evidence" value="ECO:0007669"/>
    <property type="project" value="UniProtKB-UniRule"/>
</dbReference>
<keyword evidence="11 15" id="KW-0066">ATP synthesis</keyword>
<evidence type="ECO:0000313" key="18">
    <source>
        <dbReference type="EMBL" id="AVO46894.1"/>
    </source>
</evidence>
<dbReference type="OrthoDB" id="8479836at2"/>
<keyword evidence="7 15" id="KW-0375">Hydrogen ion transport</keyword>
<evidence type="ECO:0000313" key="19">
    <source>
        <dbReference type="Proteomes" id="UP000237889"/>
    </source>
</evidence>
<accession>A0A2S0NFD1</accession>
<dbReference type="PANTHER" id="PTHR33445">
    <property type="entry name" value="ATP SYNTHASE SUBUNIT B', CHLOROPLASTIC"/>
    <property type="match status" value="1"/>
</dbReference>
<feature type="transmembrane region" description="Helical" evidence="15">
    <location>
        <begin position="6"/>
        <end position="23"/>
    </location>
</feature>
<dbReference type="PANTHER" id="PTHR33445:SF1">
    <property type="entry name" value="ATP SYNTHASE SUBUNIT B"/>
    <property type="match status" value="1"/>
</dbReference>
<dbReference type="CDD" id="cd06503">
    <property type="entry name" value="ATP-synt_Fo_b"/>
    <property type="match status" value="1"/>
</dbReference>
<dbReference type="GO" id="GO:0005886">
    <property type="term" value="C:plasma membrane"/>
    <property type="evidence" value="ECO:0007669"/>
    <property type="project" value="UniProtKB-SubCell"/>
</dbReference>
<reference evidence="18 19" key="1">
    <citation type="submission" date="2018-03" db="EMBL/GenBank/DDBJ databases">
        <title>Genome sequencing of Phreatobacter sp.</title>
        <authorList>
            <person name="Kim S.-J."/>
            <person name="Heo J."/>
            <person name="Kwon S.-W."/>
        </authorList>
    </citation>
    <scope>NUCLEOTIDE SEQUENCE [LARGE SCALE GENOMIC DNA]</scope>
    <source>
        <strain evidence="18 19">S-12</strain>
    </source>
</reference>
<evidence type="ECO:0000256" key="8">
    <source>
        <dbReference type="ARBA" id="ARBA00022989"/>
    </source>
</evidence>
<evidence type="ECO:0000256" key="4">
    <source>
        <dbReference type="ARBA" id="ARBA00022475"/>
    </source>
</evidence>
<dbReference type="RefSeq" id="WP_106750264.1">
    <property type="nucleotide sequence ID" value="NZ_CP027668.1"/>
</dbReference>
<keyword evidence="4 15" id="KW-1003">Cell membrane</keyword>
<comment type="function">
    <text evidence="13">Component of the F(0) channel, it forms part of the peripheral stalk, linking F(1) to F(0). The b'-subunit is a diverged and duplicated form of b found in plants and photosynthetic bacteria.</text>
</comment>
<evidence type="ECO:0000256" key="17">
    <source>
        <dbReference type="SAM" id="Coils"/>
    </source>
</evidence>
<dbReference type="EMBL" id="CP027668">
    <property type="protein sequence ID" value="AVO46894.1"/>
    <property type="molecule type" value="Genomic_DNA"/>
</dbReference>
<keyword evidence="19" id="KW-1185">Reference proteome</keyword>
<evidence type="ECO:0000256" key="13">
    <source>
        <dbReference type="ARBA" id="ARBA00025614"/>
    </source>
</evidence>
<evidence type="ECO:0000256" key="1">
    <source>
        <dbReference type="ARBA" id="ARBA00004377"/>
    </source>
</evidence>
<feature type="coiled-coil region" evidence="17">
    <location>
        <begin position="31"/>
        <end position="69"/>
    </location>
</feature>
<evidence type="ECO:0000256" key="3">
    <source>
        <dbReference type="ARBA" id="ARBA00022448"/>
    </source>
</evidence>
<keyword evidence="8 15" id="KW-1133">Transmembrane helix</keyword>
<keyword evidence="3 15" id="KW-0813">Transport</keyword>
<keyword evidence="18" id="KW-0378">Hydrolase</keyword>
<name>A0A2S0NFD1_9HYPH</name>
<sequence length="159" mass="17101">MSEYLPIWIGLVIFFAIAWKMGAHTKLVNALDARSNRIAAELAEAKRLREEAEAIVADYRRRQQSAEQEARDIVTAAKADAERLAAEGKAKIEEFVTRRTKMAETKIAQAEAQAIADVRAAAADVATTAAGSVLADMARGSGGDKLMTSGIAEIKAKLN</sequence>
<evidence type="ECO:0000256" key="12">
    <source>
        <dbReference type="ARBA" id="ARBA00025198"/>
    </source>
</evidence>
<dbReference type="InterPro" id="IPR050059">
    <property type="entry name" value="ATP_synthase_B_chain"/>
</dbReference>
<keyword evidence="9 15" id="KW-0406">Ion transport</keyword>
<dbReference type="GO" id="GO:0016787">
    <property type="term" value="F:hydrolase activity"/>
    <property type="evidence" value="ECO:0007669"/>
    <property type="project" value="UniProtKB-KW"/>
</dbReference>
<keyword evidence="5 15" id="KW-0138">CF(0)</keyword>
<keyword evidence="6 15" id="KW-0812">Transmembrane</keyword>
<dbReference type="KEGG" id="phr:C6569_18535"/>
<organism evidence="18 19">
    <name type="scientific">Phreatobacter cathodiphilus</name>
    <dbReference type="NCBI Taxonomy" id="1868589"/>
    <lineage>
        <taxon>Bacteria</taxon>
        <taxon>Pseudomonadati</taxon>
        <taxon>Pseudomonadota</taxon>
        <taxon>Alphaproteobacteria</taxon>
        <taxon>Hyphomicrobiales</taxon>
        <taxon>Phreatobacteraceae</taxon>
        <taxon>Phreatobacter</taxon>
    </lineage>
</organism>